<proteinExistence type="inferred from homology"/>
<feature type="compositionally biased region" description="Low complexity" evidence="7">
    <location>
        <begin position="1"/>
        <end position="13"/>
    </location>
</feature>
<dbReference type="Pfam" id="PF00225">
    <property type="entry name" value="Kinesin"/>
    <property type="match status" value="1"/>
</dbReference>
<keyword evidence="2" id="KW-0963">Cytoplasm</keyword>
<dbReference type="Gene3D" id="3.40.850.10">
    <property type="entry name" value="Kinesin motor domain"/>
    <property type="match status" value="1"/>
</dbReference>
<evidence type="ECO:0000259" key="8">
    <source>
        <dbReference type="PROSITE" id="PS50053"/>
    </source>
</evidence>
<evidence type="ECO:0000313" key="11">
    <source>
        <dbReference type="Proteomes" id="UP000601435"/>
    </source>
</evidence>
<evidence type="ECO:0000256" key="2">
    <source>
        <dbReference type="ARBA" id="ARBA00022490"/>
    </source>
</evidence>
<dbReference type="GO" id="GO:0005524">
    <property type="term" value="F:ATP binding"/>
    <property type="evidence" value="ECO:0007669"/>
    <property type="project" value="UniProtKB-UniRule"/>
</dbReference>
<evidence type="ECO:0000256" key="7">
    <source>
        <dbReference type="SAM" id="MobiDB-lite"/>
    </source>
</evidence>
<dbReference type="PANTHER" id="PTHR47969">
    <property type="entry name" value="CHROMOSOME-ASSOCIATED KINESIN KIF4A-RELATED"/>
    <property type="match status" value="1"/>
</dbReference>
<comment type="subcellular location">
    <subcellularLocation>
        <location evidence="1">Cytoplasm</location>
    </subcellularLocation>
</comment>
<dbReference type="InterPro" id="IPR001752">
    <property type="entry name" value="Kinesin_motor_dom"/>
</dbReference>
<dbReference type="GO" id="GO:0007052">
    <property type="term" value="P:mitotic spindle organization"/>
    <property type="evidence" value="ECO:0007669"/>
    <property type="project" value="TreeGrafter"/>
</dbReference>
<comment type="caution">
    <text evidence="10">The sequence shown here is derived from an EMBL/GenBank/DDBJ whole genome shotgun (WGS) entry which is preliminary data.</text>
</comment>
<dbReference type="GO" id="GO:0007018">
    <property type="term" value="P:microtubule-based movement"/>
    <property type="evidence" value="ECO:0007669"/>
    <property type="project" value="InterPro"/>
</dbReference>
<dbReference type="InterPro" id="IPR027417">
    <property type="entry name" value="P-loop_NTPase"/>
</dbReference>
<feature type="domain" description="Kinesin motor" evidence="9">
    <location>
        <begin position="122"/>
        <end position="443"/>
    </location>
</feature>
<dbReference type="SMART" id="SM00213">
    <property type="entry name" value="UBQ"/>
    <property type="match status" value="1"/>
</dbReference>
<dbReference type="InterPro" id="IPR027640">
    <property type="entry name" value="Kinesin-like_fam"/>
</dbReference>
<evidence type="ECO:0000256" key="3">
    <source>
        <dbReference type="ARBA" id="ARBA00022741"/>
    </source>
</evidence>
<reference evidence="10" key="1">
    <citation type="submission" date="2021-02" db="EMBL/GenBank/DDBJ databases">
        <authorList>
            <person name="Dougan E. K."/>
            <person name="Rhodes N."/>
            <person name="Thang M."/>
            <person name="Chan C."/>
        </authorList>
    </citation>
    <scope>NUCLEOTIDE SEQUENCE</scope>
</reference>
<gene>
    <name evidence="10" type="primary">KRP95</name>
    <name evidence="10" type="ORF">SNEC2469_LOCUS24002</name>
</gene>
<dbReference type="GO" id="GO:0051231">
    <property type="term" value="P:spindle elongation"/>
    <property type="evidence" value="ECO:0007669"/>
    <property type="project" value="TreeGrafter"/>
</dbReference>
<keyword evidence="5" id="KW-0175">Coiled coil</keyword>
<dbReference type="GO" id="GO:0005875">
    <property type="term" value="C:microtubule associated complex"/>
    <property type="evidence" value="ECO:0007669"/>
    <property type="project" value="TreeGrafter"/>
</dbReference>
<protein>
    <submittedName>
        <fullName evidence="10">KRP95 protein</fullName>
    </submittedName>
</protein>
<keyword evidence="6" id="KW-0505">Motor protein</keyword>
<evidence type="ECO:0000256" key="4">
    <source>
        <dbReference type="ARBA" id="ARBA00022840"/>
    </source>
</evidence>
<dbReference type="Gene3D" id="3.10.20.90">
    <property type="entry name" value="Phosphatidylinositol 3-kinase Catalytic Subunit, Chain A, domain 1"/>
    <property type="match status" value="1"/>
</dbReference>
<dbReference type="GO" id="GO:0008017">
    <property type="term" value="F:microtubule binding"/>
    <property type="evidence" value="ECO:0007669"/>
    <property type="project" value="InterPro"/>
</dbReference>
<dbReference type="InterPro" id="IPR036961">
    <property type="entry name" value="Kinesin_motor_dom_sf"/>
</dbReference>
<dbReference type="PROSITE" id="PS50067">
    <property type="entry name" value="KINESIN_MOTOR_2"/>
    <property type="match status" value="1"/>
</dbReference>
<feature type="domain" description="Ubiquitin-like" evidence="8">
    <location>
        <begin position="41"/>
        <end position="111"/>
    </location>
</feature>
<keyword evidence="11" id="KW-1185">Reference proteome</keyword>
<feature type="compositionally biased region" description="Basic and acidic residues" evidence="7">
    <location>
        <begin position="14"/>
        <end position="23"/>
    </location>
</feature>
<dbReference type="PANTHER" id="PTHR47969:SF15">
    <property type="entry name" value="CHROMOSOME-ASSOCIATED KINESIN KIF4A-RELATED"/>
    <property type="match status" value="1"/>
</dbReference>
<dbReference type="EMBL" id="CAJNJA010045585">
    <property type="protein sequence ID" value="CAE7810508.1"/>
    <property type="molecule type" value="Genomic_DNA"/>
</dbReference>
<dbReference type="Proteomes" id="UP000601435">
    <property type="component" value="Unassembled WGS sequence"/>
</dbReference>
<dbReference type="GO" id="GO:0003777">
    <property type="term" value="F:microtubule motor activity"/>
    <property type="evidence" value="ECO:0007669"/>
    <property type="project" value="InterPro"/>
</dbReference>
<feature type="region of interest" description="Disordered" evidence="7">
    <location>
        <begin position="1"/>
        <end position="35"/>
    </location>
</feature>
<dbReference type="AlphaFoldDB" id="A0A812Z3N2"/>
<accession>A0A812Z3N2</accession>
<dbReference type="PROSITE" id="PS50053">
    <property type="entry name" value="UBIQUITIN_2"/>
    <property type="match status" value="1"/>
</dbReference>
<evidence type="ECO:0000259" key="9">
    <source>
        <dbReference type="PROSITE" id="PS50067"/>
    </source>
</evidence>
<keyword evidence="3 6" id="KW-0547">Nucleotide-binding</keyword>
<dbReference type="Pfam" id="PF00240">
    <property type="entry name" value="ubiquitin"/>
    <property type="match status" value="1"/>
</dbReference>
<evidence type="ECO:0000256" key="6">
    <source>
        <dbReference type="PROSITE-ProRule" id="PRU00283"/>
    </source>
</evidence>
<evidence type="ECO:0000256" key="1">
    <source>
        <dbReference type="ARBA" id="ARBA00004496"/>
    </source>
</evidence>
<keyword evidence="4 6" id="KW-0067">ATP-binding</keyword>
<comment type="similarity">
    <text evidence="6">Belongs to the TRAFAC class myosin-kinesin ATPase superfamily. Kinesin family.</text>
</comment>
<dbReference type="SUPFAM" id="SSF52540">
    <property type="entry name" value="P-loop containing nucleoside triphosphate hydrolases"/>
    <property type="match status" value="1"/>
</dbReference>
<dbReference type="SMART" id="SM00129">
    <property type="entry name" value="KISc"/>
    <property type="match status" value="1"/>
</dbReference>
<evidence type="ECO:0000313" key="10">
    <source>
        <dbReference type="EMBL" id="CAE7810508.1"/>
    </source>
</evidence>
<dbReference type="SUPFAM" id="SSF54236">
    <property type="entry name" value="Ubiquitin-like"/>
    <property type="match status" value="1"/>
</dbReference>
<sequence>MDLDLAPSSALAADTEKDSRGEGASESPCDGGETAEECPGLQVTICTLAGSTAAELQVKSSDTVLSLKQLLWARTGTEVAKQRLILEETELEDMQTMEQCKVADGAKLCLVCLPTAEDQQNKMEVIVRCRPPRARDVEIGSRRVVEMDGPRGEVSVADVGDGPPRTFTFQAVLDDTAKQSEVYKMVGRDALQTVLEGYSTTIFAYGQSGSGKSHTLFGSGLSEPAQEEEGLAPRLFRQLFQITETLPAMQWRIGCAMLQIYMEDLVDLLSPNPRETKKVRDVPSRGGICVEEGTDVEVRSLAELDEVLKIGFAKEAELPRGPSKKDRIVALTVRSQDLGGQVLTRKLQFVECRGSEKLSKVGVTSDALREQAQISRNSLGTVLEALASARPVVPYRDGKLTRLLADSLGGQTRTIWIAQVLPGSHEHDETLSTLRLANRVKQIVNKPLVVRPDPPDPLPCVPFSDATWLRL</sequence>
<dbReference type="InterPro" id="IPR000626">
    <property type="entry name" value="Ubiquitin-like_dom"/>
</dbReference>
<dbReference type="GO" id="GO:0005737">
    <property type="term" value="C:cytoplasm"/>
    <property type="evidence" value="ECO:0007669"/>
    <property type="project" value="UniProtKB-SubCell"/>
</dbReference>
<organism evidence="10 11">
    <name type="scientific">Symbiodinium necroappetens</name>
    <dbReference type="NCBI Taxonomy" id="1628268"/>
    <lineage>
        <taxon>Eukaryota</taxon>
        <taxon>Sar</taxon>
        <taxon>Alveolata</taxon>
        <taxon>Dinophyceae</taxon>
        <taxon>Suessiales</taxon>
        <taxon>Symbiodiniaceae</taxon>
        <taxon>Symbiodinium</taxon>
    </lineage>
</organism>
<dbReference type="CDD" id="cd17039">
    <property type="entry name" value="Ubl_ubiquitin_like"/>
    <property type="match status" value="1"/>
</dbReference>
<feature type="binding site" evidence="6">
    <location>
        <begin position="206"/>
        <end position="213"/>
    </location>
    <ligand>
        <name>ATP</name>
        <dbReference type="ChEBI" id="CHEBI:30616"/>
    </ligand>
</feature>
<dbReference type="InterPro" id="IPR029071">
    <property type="entry name" value="Ubiquitin-like_domsf"/>
</dbReference>
<dbReference type="OrthoDB" id="3176171at2759"/>
<name>A0A812Z3N2_9DINO</name>
<evidence type="ECO:0000256" key="5">
    <source>
        <dbReference type="ARBA" id="ARBA00023054"/>
    </source>
</evidence>
<dbReference type="PRINTS" id="PR00380">
    <property type="entry name" value="KINESINHEAVY"/>
</dbReference>